<evidence type="ECO:0000256" key="4">
    <source>
        <dbReference type="ARBA" id="ARBA00023136"/>
    </source>
</evidence>
<dbReference type="RefSeq" id="WP_135245947.1">
    <property type="nucleotide sequence ID" value="NZ_SIHO01000002.1"/>
</dbReference>
<evidence type="ECO:0000256" key="2">
    <source>
        <dbReference type="ARBA" id="ARBA00022692"/>
    </source>
</evidence>
<feature type="transmembrane region" description="Helical" evidence="5">
    <location>
        <begin position="256"/>
        <end position="275"/>
    </location>
</feature>
<evidence type="ECO:0008006" key="8">
    <source>
        <dbReference type="Google" id="ProtNLM"/>
    </source>
</evidence>
<sequence length="285" mass="30027">MDPAMLVKLVLVAGIVLIVISIGVRSRPEDTLQLIRNPGLGVRAMTAMFVAVPAFVLFITWLIPFDVPVRAALLALAVSPMPPIIPRKEMNIGGDANYAIGLQVLGTVFSIVAVPFMLMAVALVFGVSGEFDPFTMSKLLVVTVGAPLVIGMAIGRLRPDWRDGVAVWAGKLGTWALLAGAVVVLFGTWQTMLALIGGGVLVTIVAIIGFALAVGHWLGGPDEGNRGALAVACAARHPGVAIALSTTVFPERQVEITGAVLLFLLVNLVVTVPYMKWRQKVVAHG</sequence>
<feature type="transmembrane region" description="Helical" evidence="5">
    <location>
        <begin position="98"/>
        <end position="127"/>
    </location>
</feature>
<name>A0A4Y9EMR8_9SPHN</name>
<dbReference type="InterPro" id="IPR038770">
    <property type="entry name" value="Na+/solute_symporter_sf"/>
</dbReference>
<dbReference type="InterPro" id="IPR002657">
    <property type="entry name" value="BilAc:Na_symport/Acr3"/>
</dbReference>
<evidence type="ECO:0000313" key="6">
    <source>
        <dbReference type="EMBL" id="TFU03355.1"/>
    </source>
</evidence>
<dbReference type="Gene3D" id="1.20.1530.20">
    <property type="match status" value="1"/>
</dbReference>
<dbReference type="GO" id="GO:0016020">
    <property type="term" value="C:membrane"/>
    <property type="evidence" value="ECO:0007669"/>
    <property type="project" value="UniProtKB-SubCell"/>
</dbReference>
<protein>
    <recommendedName>
        <fullName evidence="8">Na+-dependent transporter</fullName>
    </recommendedName>
</protein>
<comment type="caution">
    <text evidence="6">The sequence shown here is derived from an EMBL/GenBank/DDBJ whole genome shotgun (WGS) entry which is preliminary data.</text>
</comment>
<evidence type="ECO:0000313" key="7">
    <source>
        <dbReference type="Proteomes" id="UP000297737"/>
    </source>
</evidence>
<evidence type="ECO:0000256" key="5">
    <source>
        <dbReference type="SAM" id="Phobius"/>
    </source>
</evidence>
<dbReference type="AlphaFoldDB" id="A0A4Y9EMR8"/>
<dbReference type="Proteomes" id="UP000297737">
    <property type="component" value="Unassembled WGS sequence"/>
</dbReference>
<comment type="subcellular location">
    <subcellularLocation>
        <location evidence="1">Membrane</location>
        <topology evidence="1">Multi-pass membrane protein</topology>
    </subcellularLocation>
</comment>
<feature type="transmembrane region" description="Helical" evidence="5">
    <location>
        <begin position="44"/>
        <end position="63"/>
    </location>
</feature>
<dbReference type="Pfam" id="PF01758">
    <property type="entry name" value="SBF"/>
    <property type="match status" value="1"/>
</dbReference>
<dbReference type="EMBL" id="SIHO01000002">
    <property type="protein sequence ID" value="TFU03355.1"/>
    <property type="molecule type" value="Genomic_DNA"/>
</dbReference>
<keyword evidence="7" id="KW-1185">Reference proteome</keyword>
<keyword evidence="4 5" id="KW-0472">Membrane</keyword>
<keyword evidence="3 5" id="KW-1133">Transmembrane helix</keyword>
<organism evidence="6 7">
    <name type="scientific">Glacieibacterium arshaanense</name>
    <dbReference type="NCBI Taxonomy" id="2511025"/>
    <lineage>
        <taxon>Bacteria</taxon>
        <taxon>Pseudomonadati</taxon>
        <taxon>Pseudomonadota</taxon>
        <taxon>Alphaproteobacteria</taxon>
        <taxon>Sphingomonadales</taxon>
        <taxon>Sphingosinicellaceae</taxon>
        <taxon>Glacieibacterium</taxon>
    </lineage>
</organism>
<feature type="transmembrane region" description="Helical" evidence="5">
    <location>
        <begin position="192"/>
        <end position="215"/>
    </location>
</feature>
<proteinExistence type="predicted"/>
<evidence type="ECO:0000256" key="3">
    <source>
        <dbReference type="ARBA" id="ARBA00022989"/>
    </source>
</evidence>
<gene>
    <name evidence="6" type="ORF">EUV02_09245</name>
</gene>
<accession>A0A4Y9EMR8</accession>
<dbReference type="OrthoDB" id="581741at2"/>
<feature type="transmembrane region" description="Helical" evidence="5">
    <location>
        <begin position="165"/>
        <end position="186"/>
    </location>
</feature>
<reference evidence="6 7" key="1">
    <citation type="submission" date="2019-02" db="EMBL/GenBank/DDBJ databases">
        <title>Polymorphobacter sp. isolated from the lake at the Tibet of China.</title>
        <authorList>
            <person name="Li A."/>
        </authorList>
    </citation>
    <scope>NUCLEOTIDE SEQUENCE [LARGE SCALE GENOMIC DNA]</scope>
    <source>
        <strain evidence="6 7">DJ1R-1</strain>
    </source>
</reference>
<feature type="transmembrane region" description="Helical" evidence="5">
    <location>
        <begin position="6"/>
        <end position="24"/>
    </location>
</feature>
<keyword evidence="2 5" id="KW-0812">Transmembrane</keyword>
<evidence type="ECO:0000256" key="1">
    <source>
        <dbReference type="ARBA" id="ARBA00004141"/>
    </source>
</evidence>
<feature type="transmembrane region" description="Helical" evidence="5">
    <location>
        <begin position="139"/>
        <end position="158"/>
    </location>
</feature>